<sequence>MLKKPALNPEILYEIFETITRGCDQFLSTEEKEQRKKNIEIFMASGRQPLNVGLNFFTRINSVRVLCDNIEMCIDDDSDDEVVTIGEISYNSLFLKPILNVIGPSIRGFCLSNLPEGTDIDDIFEVLVNEGIENVNISSSEIITEKCFSKLCNLTSIKVLSYPFTYSQLPLIRSKSREFRFGFDFAELIKEKPENFSMPWVKDLHICADVELSDFTAKSVEYFVKCISEIFPNIEDLCIQFEPSNPTWKSAYGIMKVLEPHLFKSIPLSVKGNIEMELGVEEVESLDAFYKLTEGDNEYVADIYLALKKFEIHEDFTAYLMVRC</sequence>
<keyword evidence="1" id="KW-1185">Reference proteome</keyword>
<dbReference type="WBParaSite" id="PDA_v2.g5384.t1">
    <property type="protein sequence ID" value="PDA_v2.g5384.t1"/>
    <property type="gene ID" value="PDA_v2.g5384"/>
</dbReference>
<protein>
    <submittedName>
        <fullName evidence="2">Uncharacterized protein</fullName>
    </submittedName>
</protein>
<organism evidence="1 2">
    <name type="scientific">Panagrolaimus davidi</name>
    <dbReference type="NCBI Taxonomy" id="227884"/>
    <lineage>
        <taxon>Eukaryota</taxon>
        <taxon>Metazoa</taxon>
        <taxon>Ecdysozoa</taxon>
        <taxon>Nematoda</taxon>
        <taxon>Chromadorea</taxon>
        <taxon>Rhabditida</taxon>
        <taxon>Tylenchina</taxon>
        <taxon>Panagrolaimomorpha</taxon>
        <taxon>Panagrolaimoidea</taxon>
        <taxon>Panagrolaimidae</taxon>
        <taxon>Panagrolaimus</taxon>
    </lineage>
</organism>
<proteinExistence type="predicted"/>
<dbReference type="Proteomes" id="UP000887578">
    <property type="component" value="Unplaced"/>
</dbReference>
<name>A0A914QNW8_9BILA</name>
<evidence type="ECO:0000313" key="2">
    <source>
        <dbReference type="WBParaSite" id="PDA_v2.g5384.t1"/>
    </source>
</evidence>
<reference evidence="2" key="1">
    <citation type="submission" date="2022-11" db="UniProtKB">
        <authorList>
            <consortium name="WormBaseParasite"/>
        </authorList>
    </citation>
    <scope>IDENTIFICATION</scope>
</reference>
<dbReference type="AlphaFoldDB" id="A0A914QNW8"/>
<accession>A0A914QNW8</accession>
<evidence type="ECO:0000313" key="1">
    <source>
        <dbReference type="Proteomes" id="UP000887578"/>
    </source>
</evidence>